<feature type="compositionally biased region" description="Basic and acidic residues" evidence="1">
    <location>
        <begin position="34"/>
        <end position="45"/>
    </location>
</feature>
<evidence type="ECO:0000256" key="1">
    <source>
        <dbReference type="SAM" id="MobiDB-lite"/>
    </source>
</evidence>
<dbReference type="Proteomes" id="UP000515163">
    <property type="component" value="Unplaced"/>
</dbReference>
<reference evidence="4" key="1">
    <citation type="submission" date="2025-08" db="UniProtKB">
        <authorList>
            <consortium name="RefSeq"/>
        </authorList>
    </citation>
    <scope>IDENTIFICATION</scope>
    <source>
        <tissue evidence="4">Tentacle</tissue>
    </source>
</reference>
<feature type="region of interest" description="Disordered" evidence="1">
    <location>
        <begin position="33"/>
        <end position="60"/>
    </location>
</feature>
<evidence type="ECO:0000313" key="3">
    <source>
        <dbReference type="Proteomes" id="UP000515163"/>
    </source>
</evidence>
<accession>A0A6P8HWW0</accession>
<organism evidence="3 4">
    <name type="scientific">Actinia tenebrosa</name>
    <name type="common">Australian red waratah sea anemone</name>
    <dbReference type="NCBI Taxonomy" id="6105"/>
    <lineage>
        <taxon>Eukaryota</taxon>
        <taxon>Metazoa</taxon>
        <taxon>Cnidaria</taxon>
        <taxon>Anthozoa</taxon>
        <taxon>Hexacorallia</taxon>
        <taxon>Actiniaria</taxon>
        <taxon>Actiniidae</taxon>
        <taxon>Actinia</taxon>
    </lineage>
</organism>
<proteinExistence type="predicted"/>
<dbReference type="AlphaFoldDB" id="A0A6P8HWW0"/>
<feature type="chain" id="PRO_5028430077" evidence="2">
    <location>
        <begin position="22"/>
        <end position="342"/>
    </location>
</feature>
<sequence length="342" mass="39683">MKTNNVFFVFLLSSFFIYSEAVEVYKVGTNGKPSWRETSEMRDRSNVPTPSQKDVDDYRRRSRIPVPVVTNYRSRSSDIPKPSREDVLADYYRRSKIPIPINSKFRKRFQVPVSQLERTKSGTHFKTQSRRAANRHSSLLQKKNIIDSIFFTIPFGAQFPIYFASKSKKGASKKSNVASPVQRSRAPNRLQTWRLPINYQVMNNKRYFTPFVENQAIARQHIIPAGALAYNRGYSRPRSFTYPRLLSNRNLVPYSSYRNQASTVPRQLQTFLNRRVRRGIGLKRSKLSKGWYHCEQQQQNNKDNDNDNECKDIIQQEQTQTAAAAAATTTTKLKHTEIKSLN</sequence>
<evidence type="ECO:0000313" key="4">
    <source>
        <dbReference type="RefSeq" id="XP_031559811.1"/>
    </source>
</evidence>
<dbReference type="KEGG" id="aten:116295989"/>
<dbReference type="OrthoDB" id="5979109at2759"/>
<dbReference type="RefSeq" id="XP_031559811.1">
    <property type="nucleotide sequence ID" value="XM_031703951.1"/>
</dbReference>
<keyword evidence="3" id="KW-1185">Reference proteome</keyword>
<evidence type="ECO:0000256" key="2">
    <source>
        <dbReference type="SAM" id="SignalP"/>
    </source>
</evidence>
<gene>
    <name evidence="4" type="primary">LOC116295989</name>
</gene>
<dbReference type="GeneID" id="116295989"/>
<feature type="signal peptide" evidence="2">
    <location>
        <begin position="1"/>
        <end position="21"/>
    </location>
</feature>
<keyword evidence="2" id="KW-0732">Signal</keyword>
<dbReference type="InParanoid" id="A0A6P8HWW0"/>
<protein>
    <submittedName>
        <fullName evidence="4">Uncharacterized protein LOC116295989</fullName>
    </submittedName>
</protein>
<name>A0A6P8HWW0_ACTTE</name>